<dbReference type="InterPro" id="IPR027463">
    <property type="entry name" value="AcrB_DN_DC_subdom"/>
</dbReference>
<dbReference type="Gene3D" id="3.30.2090.10">
    <property type="entry name" value="Multidrug efflux transporter AcrB TolC docking domain, DN and DC subdomains"/>
    <property type="match status" value="2"/>
</dbReference>
<reference evidence="2" key="1">
    <citation type="journal article" date="2020" name="mSystems">
        <title>Genome- and Community-Level Interaction Insights into Carbon Utilization and Element Cycling Functions of Hydrothermarchaeota in Hydrothermal Sediment.</title>
        <authorList>
            <person name="Zhou Z."/>
            <person name="Liu Y."/>
            <person name="Xu W."/>
            <person name="Pan J."/>
            <person name="Luo Z.H."/>
            <person name="Li M."/>
        </authorList>
    </citation>
    <scope>NUCLEOTIDE SEQUENCE [LARGE SCALE GENOMIC DNA]</scope>
    <source>
        <strain evidence="2">HyVt-577</strain>
    </source>
</reference>
<dbReference type="EMBL" id="DRQG01000020">
    <property type="protein sequence ID" value="HGY54479.1"/>
    <property type="molecule type" value="Genomic_DNA"/>
</dbReference>
<evidence type="ECO:0000256" key="1">
    <source>
        <dbReference type="SAM" id="Phobius"/>
    </source>
</evidence>
<dbReference type="Gene3D" id="1.20.1640.10">
    <property type="entry name" value="Multidrug efflux transporter AcrB transmembrane domain"/>
    <property type="match status" value="2"/>
</dbReference>
<feature type="transmembrane region" description="Helical" evidence="1">
    <location>
        <begin position="443"/>
        <end position="465"/>
    </location>
</feature>
<dbReference type="PANTHER" id="PTHR32063">
    <property type="match status" value="1"/>
</dbReference>
<protein>
    <submittedName>
        <fullName evidence="2">Efflux RND transporter permease subunit</fullName>
    </submittedName>
</protein>
<feature type="transmembrane region" description="Helical" evidence="1">
    <location>
        <begin position="398"/>
        <end position="422"/>
    </location>
</feature>
<feature type="transmembrane region" description="Helical" evidence="1">
    <location>
        <begin position="372"/>
        <end position="392"/>
    </location>
</feature>
<feature type="transmembrane region" description="Helical" evidence="1">
    <location>
        <begin position="972"/>
        <end position="991"/>
    </location>
</feature>
<keyword evidence="1" id="KW-0812">Transmembrane</keyword>
<dbReference type="SUPFAM" id="SSF82693">
    <property type="entry name" value="Multidrug efflux transporter AcrB pore domain, PN1, PN2, PC1 and PC2 subdomains"/>
    <property type="match status" value="2"/>
</dbReference>
<feature type="transmembrane region" description="Helical" evidence="1">
    <location>
        <begin position="875"/>
        <end position="893"/>
    </location>
</feature>
<feature type="transmembrane region" description="Helical" evidence="1">
    <location>
        <begin position="20"/>
        <end position="41"/>
    </location>
</feature>
<feature type="transmembrane region" description="Helical" evidence="1">
    <location>
        <begin position="477"/>
        <end position="500"/>
    </location>
</feature>
<dbReference type="PANTHER" id="PTHR32063:SF73">
    <property type="entry name" value="RND SUPERFAMILY EFFLUX PUMP PERMEASE COMPONENT 1"/>
    <property type="match status" value="1"/>
</dbReference>
<proteinExistence type="predicted"/>
<dbReference type="SUPFAM" id="SSF82714">
    <property type="entry name" value="Multidrug efflux transporter AcrB TolC docking domain, DN and DC subdomains"/>
    <property type="match status" value="2"/>
</dbReference>
<dbReference type="Gene3D" id="3.30.70.1440">
    <property type="entry name" value="Multidrug efflux transporter AcrB pore domain"/>
    <property type="match status" value="1"/>
</dbReference>
<accession>A0A7V4TY55</accession>
<evidence type="ECO:0000313" key="2">
    <source>
        <dbReference type="EMBL" id="HGY54479.1"/>
    </source>
</evidence>
<feature type="transmembrane region" description="Helical" evidence="1">
    <location>
        <begin position="900"/>
        <end position="918"/>
    </location>
</feature>
<dbReference type="AlphaFoldDB" id="A0A7V4TY55"/>
<keyword evidence="1" id="KW-1133">Transmembrane helix</keyword>
<dbReference type="Proteomes" id="UP000885779">
    <property type="component" value="Unassembled WGS sequence"/>
</dbReference>
<dbReference type="Gene3D" id="3.30.70.1430">
    <property type="entry name" value="Multidrug efflux transporter AcrB pore domain"/>
    <property type="match status" value="2"/>
</dbReference>
<dbReference type="Pfam" id="PF00873">
    <property type="entry name" value="ACR_tran"/>
    <property type="match status" value="1"/>
</dbReference>
<sequence length="1058" mass="120644">MTEKKVNLVDKITPLPSLALNRPITVLMTLLAMLVVGFLAYSQISIDLLPAGNTRPFLGVWVPYPNANPEEVEQFIARPIEEVVRTIKGVETVSTRSFTNGTWAFIRFNQGTAMDVAYSQLRDRMERVKIDLPDDVERIFIRKWSDDDSPVMWLALIPSEPVEDPYYLTEQLVKRPLERIDGVANVEIWGADEKSIQILVNQDAVKSYKINLYDVIENLRRDNFAISSGHIRSGGQKIYVRSVGKFKALEHIRNLPIRGTNILLKDIAEVRYDVPDQTQRWIQRIDGKKAIQIGVFKESIANTVDICRMVDEKIHNEIMKDSRMANFKTEILFNQGKYIVESVDNLKKAGMWGGFFAFLVLYFFLRRFRMTLLLNIAIPLSIVASLTTMYFIGWSLNIVTMMGLMISIGMVVDNSIVVLENIYNKRAQGYDIREAAGYGASEVSLAVTMATFTTIVVFLPLILMNDNVNFQFYMMRIGLPVIFSLLASLFVAMVFIPLMATKVISKRQVKEPKAIYYLNGKYQNTLRWVLQHRLQTMLILVAILVSTGMIMNKIGRTDNMEGNINDFRLMIDLPDNYTLEEAGKAVKAMEDTIRAKEDIYKIKTIDVRYRKDFARINVFLQEEEPESWYEVLYKGLVGLFGIKSEKRMSRDEVLADVKKRLPKFSGVKIRTSWRQSASESDASLTINLLGDDTNRLAELSKEVERRLRRIPEIISIETDRETGVDEIRLVIKREQVQKYGINPRVISGTVMYALRGIQLPKYQTDEKEINMTIQLRPEDRKNLQQLKNITFFTRNGKEVPLAALANFTVKKGFGAIHRENGKTFLAIKVNTTVDNMQAIYKKVDQVMAGFKMPYGYSWNKGQRFMRMQQSGQSQMFAIILAITFVFLLMGILFESFVLPLSVIMSIPFAFVGAYWILFITDTTMDMMSQIGFVILIGIVVNNAIVLIDMVNRLRKVGYSRFEALIEAGKNRFRPILMTAFTTIGGLIPMAVGNTKMIGIPYSPMGRTIIGGLVFSTFVSLIAVPWAYTLFDDMRNYFRRLVSGVLVKKTAPAPEADTV</sequence>
<comment type="caution">
    <text evidence="2">The sequence shown here is derived from an EMBL/GenBank/DDBJ whole genome shotgun (WGS) entry which is preliminary data.</text>
</comment>
<gene>
    <name evidence="2" type="ORF">ENK44_02130</name>
</gene>
<dbReference type="Gene3D" id="3.30.70.1320">
    <property type="entry name" value="Multidrug efflux transporter AcrB pore domain like"/>
    <property type="match status" value="1"/>
</dbReference>
<dbReference type="GO" id="GO:0042910">
    <property type="term" value="F:xenobiotic transmembrane transporter activity"/>
    <property type="evidence" value="ECO:0007669"/>
    <property type="project" value="TreeGrafter"/>
</dbReference>
<dbReference type="InterPro" id="IPR001036">
    <property type="entry name" value="Acrflvin-R"/>
</dbReference>
<keyword evidence="1" id="KW-0472">Membrane</keyword>
<feature type="transmembrane region" description="Helical" evidence="1">
    <location>
        <begin position="349"/>
        <end position="365"/>
    </location>
</feature>
<feature type="transmembrane region" description="Helical" evidence="1">
    <location>
        <begin position="534"/>
        <end position="551"/>
    </location>
</feature>
<dbReference type="PRINTS" id="PR00702">
    <property type="entry name" value="ACRIFLAVINRP"/>
</dbReference>
<organism evidence="2">
    <name type="scientific">Caldithrix abyssi</name>
    <dbReference type="NCBI Taxonomy" id="187145"/>
    <lineage>
        <taxon>Bacteria</taxon>
        <taxon>Pseudomonadati</taxon>
        <taxon>Calditrichota</taxon>
        <taxon>Calditrichia</taxon>
        <taxon>Calditrichales</taxon>
        <taxon>Calditrichaceae</taxon>
        <taxon>Caldithrix</taxon>
    </lineage>
</organism>
<feature type="transmembrane region" description="Helical" evidence="1">
    <location>
        <begin position="930"/>
        <end position="951"/>
    </location>
</feature>
<name>A0A7V4TY55_CALAY</name>
<dbReference type="GO" id="GO:0005886">
    <property type="term" value="C:plasma membrane"/>
    <property type="evidence" value="ECO:0007669"/>
    <property type="project" value="TreeGrafter"/>
</dbReference>
<feature type="transmembrane region" description="Helical" evidence="1">
    <location>
        <begin position="1011"/>
        <end position="1030"/>
    </location>
</feature>
<dbReference type="SUPFAM" id="SSF82866">
    <property type="entry name" value="Multidrug efflux transporter AcrB transmembrane domain"/>
    <property type="match status" value="2"/>
</dbReference>